<proteinExistence type="predicted"/>
<evidence type="ECO:0000313" key="1">
    <source>
        <dbReference type="EMBL" id="KIM44157.1"/>
    </source>
</evidence>
<dbReference type="Gene3D" id="3.80.10.10">
    <property type="entry name" value="Ribonuclease Inhibitor"/>
    <property type="match status" value="1"/>
</dbReference>
<protein>
    <recommendedName>
        <fullName evidence="3">F-box domain-containing protein</fullName>
    </recommendedName>
</protein>
<gene>
    <name evidence="1" type="ORF">M413DRAFT_375876</name>
</gene>
<accession>A0A0C2YT51</accession>
<sequence length="439" mass="50391">MDEDVGPSLERKLSSGYNYLKNLAKSPSYMVSKEPLQDPTFGILEAAKKAVRCWPNLREITIVLYDHAITPSFMSFLDSIWASDALGAKLQKLIIDTTVAKLPQLLNPIINRSCVLRSLVEFDLTISISRIDESRTEWRLAKEVIHSFVSVFRHKLTSFSFSSIVLCNLADLFEAFPGLPRLKRIEFHGIFNIKTFPQTQGFTEFISKHASHLEHLVIKPQTRHISLNSSDNTYCFWVNEDNVEHRSEGRHSLSHIVLPKVKVLDIGLRDRERLWPQWQTETYESENQSLLPNLSRVMPRLKALIITDISLSWPRICALVKSLQREEGCELEELNFICNSIFPQLFDLFSERLPNLKSLTVRFGYEASRSPDGKYNPKSFREMMRARRYSGWGLRYLRLVNLASCHAEHPNVMVMREVAETLSPGVVLDTASTCPCRGF</sequence>
<dbReference type="EMBL" id="KN831774">
    <property type="protein sequence ID" value="KIM44157.1"/>
    <property type="molecule type" value="Genomic_DNA"/>
</dbReference>
<organism evidence="1 2">
    <name type="scientific">Hebeloma cylindrosporum</name>
    <dbReference type="NCBI Taxonomy" id="76867"/>
    <lineage>
        <taxon>Eukaryota</taxon>
        <taxon>Fungi</taxon>
        <taxon>Dikarya</taxon>
        <taxon>Basidiomycota</taxon>
        <taxon>Agaricomycotina</taxon>
        <taxon>Agaricomycetes</taxon>
        <taxon>Agaricomycetidae</taxon>
        <taxon>Agaricales</taxon>
        <taxon>Agaricineae</taxon>
        <taxon>Hymenogastraceae</taxon>
        <taxon>Hebeloma</taxon>
    </lineage>
</organism>
<dbReference type="InterPro" id="IPR032675">
    <property type="entry name" value="LRR_dom_sf"/>
</dbReference>
<dbReference type="SUPFAM" id="SSF52047">
    <property type="entry name" value="RNI-like"/>
    <property type="match status" value="1"/>
</dbReference>
<evidence type="ECO:0008006" key="3">
    <source>
        <dbReference type="Google" id="ProtNLM"/>
    </source>
</evidence>
<dbReference type="HOGENOM" id="CLU_028894_0_0_1"/>
<dbReference type="OrthoDB" id="3049838at2759"/>
<name>A0A0C2YT51_HEBCY</name>
<reference evidence="1 2" key="1">
    <citation type="submission" date="2014-04" db="EMBL/GenBank/DDBJ databases">
        <authorList>
            <consortium name="DOE Joint Genome Institute"/>
            <person name="Kuo A."/>
            <person name="Gay G."/>
            <person name="Dore J."/>
            <person name="Kohler A."/>
            <person name="Nagy L.G."/>
            <person name="Floudas D."/>
            <person name="Copeland A."/>
            <person name="Barry K.W."/>
            <person name="Cichocki N."/>
            <person name="Veneault-Fourrey C."/>
            <person name="LaButti K."/>
            <person name="Lindquist E.A."/>
            <person name="Lipzen A."/>
            <person name="Lundell T."/>
            <person name="Morin E."/>
            <person name="Murat C."/>
            <person name="Sun H."/>
            <person name="Tunlid A."/>
            <person name="Henrissat B."/>
            <person name="Grigoriev I.V."/>
            <person name="Hibbett D.S."/>
            <person name="Martin F."/>
            <person name="Nordberg H.P."/>
            <person name="Cantor M.N."/>
            <person name="Hua S.X."/>
        </authorList>
    </citation>
    <scope>NUCLEOTIDE SEQUENCE [LARGE SCALE GENOMIC DNA]</scope>
    <source>
        <strain evidence="2">h7</strain>
    </source>
</reference>
<dbReference type="AlphaFoldDB" id="A0A0C2YT51"/>
<dbReference type="Proteomes" id="UP000053424">
    <property type="component" value="Unassembled WGS sequence"/>
</dbReference>
<keyword evidence="2" id="KW-1185">Reference proteome</keyword>
<evidence type="ECO:0000313" key="2">
    <source>
        <dbReference type="Proteomes" id="UP000053424"/>
    </source>
</evidence>
<reference evidence="2" key="2">
    <citation type="submission" date="2015-01" db="EMBL/GenBank/DDBJ databases">
        <title>Evolutionary Origins and Diversification of the Mycorrhizal Mutualists.</title>
        <authorList>
            <consortium name="DOE Joint Genome Institute"/>
            <consortium name="Mycorrhizal Genomics Consortium"/>
            <person name="Kohler A."/>
            <person name="Kuo A."/>
            <person name="Nagy L.G."/>
            <person name="Floudas D."/>
            <person name="Copeland A."/>
            <person name="Barry K.W."/>
            <person name="Cichocki N."/>
            <person name="Veneault-Fourrey C."/>
            <person name="LaButti K."/>
            <person name="Lindquist E.A."/>
            <person name="Lipzen A."/>
            <person name="Lundell T."/>
            <person name="Morin E."/>
            <person name="Murat C."/>
            <person name="Riley R."/>
            <person name="Ohm R."/>
            <person name="Sun H."/>
            <person name="Tunlid A."/>
            <person name="Henrissat B."/>
            <person name="Grigoriev I.V."/>
            <person name="Hibbett D.S."/>
            <person name="Martin F."/>
        </authorList>
    </citation>
    <scope>NUCLEOTIDE SEQUENCE [LARGE SCALE GENOMIC DNA]</scope>
    <source>
        <strain evidence="2">h7</strain>
    </source>
</reference>